<gene>
    <name evidence="1" type="ORF">ABNX05_15715</name>
</gene>
<dbReference type="EMBL" id="JBEGDG010000011">
    <property type="protein sequence ID" value="MEQ6356075.1"/>
    <property type="molecule type" value="Genomic_DNA"/>
</dbReference>
<dbReference type="Proteomes" id="UP001478862">
    <property type="component" value="Unassembled WGS sequence"/>
</dbReference>
<evidence type="ECO:0000313" key="1">
    <source>
        <dbReference type="EMBL" id="MEQ6356075.1"/>
    </source>
</evidence>
<proteinExistence type="predicted"/>
<protein>
    <submittedName>
        <fullName evidence="1">Uncharacterized protein</fullName>
    </submittedName>
</protein>
<reference evidence="1 2" key="1">
    <citation type="submission" date="2024-06" db="EMBL/GenBank/DDBJ databases">
        <title>Lysinibacillus zambalefons sp. nov., a Novel Firmicute Isolated from the Poon Bato Zambales Hyperalkaline Spring.</title>
        <authorList>
            <person name="Aja J.A."/>
            <person name="Lazaro J.E.H."/>
            <person name="Llorin L.D."/>
            <person name="Lim K.R."/>
            <person name="Teodosio J."/>
            <person name="Dalisay D.S."/>
        </authorList>
    </citation>
    <scope>NUCLEOTIDE SEQUENCE [LARGE SCALE GENOMIC DNA]</scope>
    <source>
        <strain evidence="1 2">M3</strain>
    </source>
</reference>
<accession>A0ABV1MU97</accession>
<name>A0ABV1MU97_9BACI</name>
<sequence length="56" mass="6489">MHCYYAKKSGKQRFVYYSQKTEIILNRDTGFDPSADLGEEILNMFCGALFGPHQRL</sequence>
<evidence type="ECO:0000313" key="2">
    <source>
        <dbReference type="Proteomes" id="UP001478862"/>
    </source>
</evidence>
<organism evidence="1 2">
    <name type="scientific">Lysinibacillus zambalensis</name>
    <dbReference type="NCBI Taxonomy" id="3160866"/>
    <lineage>
        <taxon>Bacteria</taxon>
        <taxon>Bacillati</taxon>
        <taxon>Bacillota</taxon>
        <taxon>Bacilli</taxon>
        <taxon>Bacillales</taxon>
        <taxon>Bacillaceae</taxon>
        <taxon>Lysinibacillus</taxon>
    </lineage>
</organism>
<keyword evidence="2" id="KW-1185">Reference proteome</keyword>
<comment type="caution">
    <text evidence="1">The sequence shown here is derived from an EMBL/GenBank/DDBJ whole genome shotgun (WGS) entry which is preliminary data.</text>
</comment>